<dbReference type="UniPathway" id="UPA00251">
    <property type="reaction ID" value="UER00323"/>
</dbReference>
<comment type="cofactor">
    <cofactor evidence="15 17">
        <name>[4Fe-4S] cluster</name>
        <dbReference type="ChEBI" id="CHEBI:49883"/>
    </cofactor>
    <text evidence="15 17">Binds 1 [4Fe-4S] cluster. The cluster is coordinated with 3 cysteines and an exchangeable S-adenosyl-L-methionine.</text>
</comment>
<dbReference type="SUPFAM" id="SSF102114">
    <property type="entry name" value="Radical SAM enzymes"/>
    <property type="match status" value="1"/>
</dbReference>
<accession>A0A212JIX6</accession>
<dbReference type="GO" id="GO:0051539">
    <property type="term" value="F:4 iron, 4 sulfur cluster binding"/>
    <property type="evidence" value="ECO:0007669"/>
    <property type="project" value="UniProtKB-KW"/>
</dbReference>
<evidence type="ECO:0000313" key="19">
    <source>
        <dbReference type="EMBL" id="SBV99347.1"/>
    </source>
</evidence>
<feature type="binding site" evidence="16">
    <location>
        <position position="239"/>
    </location>
    <ligand>
        <name>S-adenosyl-L-methionine</name>
        <dbReference type="ChEBI" id="CHEBI:59789"/>
        <label>2</label>
    </ligand>
</feature>
<dbReference type="NCBIfam" id="TIGR00538">
    <property type="entry name" value="hemN"/>
    <property type="match status" value="1"/>
</dbReference>
<feature type="binding site" evidence="16">
    <location>
        <position position="108"/>
    </location>
    <ligand>
        <name>S-adenosyl-L-methionine</name>
        <dbReference type="ChEBI" id="CHEBI:59789"/>
        <label>1</label>
    </ligand>
</feature>
<protein>
    <recommendedName>
        <fullName evidence="15">Coproporphyrinogen-III oxidase</fullName>
        <ecNumber evidence="15">1.3.98.3</ecNumber>
    </recommendedName>
</protein>
<dbReference type="InterPro" id="IPR034505">
    <property type="entry name" value="Coproporphyrinogen-III_oxidase"/>
</dbReference>
<evidence type="ECO:0000256" key="5">
    <source>
        <dbReference type="ARBA" id="ARBA00022485"/>
    </source>
</evidence>
<evidence type="ECO:0000256" key="12">
    <source>
        <dbReference type="ARBA" id="ARBA00023244"/>
    </source>
</evidence>
<keyword evidence="8 15" id="KW-0479">Metal-binding</keyword>
<comment type="function">
    <text evidence="13">Involved in the heme biosynthesis. Catalyzes the anaerobic oxidative decarboxylation of propionate groups of rings A and B of coproporphyrinogen III to yield the vinyl groups in protoporphyrinogen IX.</text>
</comment>
<evidence type="ECO:0000256" key="8">
    <source>
        <dbReference type="ARBA" id="ARBA00022723"/>
    </source>
</evidence>
<feature type="binding site" evidence="16">
    <location>
        <position position="168"/>
    </location>
    <ligand>
        <name>S-adenosyl-L-methionine</name>
        <dbReference type="ChEBI" id="CHEBI:59789"/>
        <label>2</label>
    </ligand>
</feature>
<comment type="pathway">
    <text evidence="2 15">Porphyrin-containing compound metabolism; protoporphyrin-IX biosynthesis; protoporphyrinogen-IX from coproporphyrinogen-III (AdoMet route): step 1/1.</text>
</comment>
<proteinExistence type="inferred from homology"/>
<dbReference type="SFLD" id="SFLDG01065">
    <property type="entry name" value="anaerobic_coproporphyrinogen-I"/>
    <property type="match status" value="1"/>
</dbReference>
<keyword evidence="11 15" id="KW-0411">Iron-sulfur</keyword>
<dbReference type="PIRSF" id="PIRSF000167">
    <property type="entry name" value="HemN"/>
    <property type="match status" value="1"/>
</dbReference>
<organism evidence="19">
    <name type="scientific">uncultured Alphaproteobacteria bacterium</name>
    <dbReference type="NCBI Taxonomy" id="91750"/>
    <lineage>
        <taxon>Bacteria</taxon>
        <taxon>Pseudomonadati</taxon>
        <taxon>Pseudomonadota</taxon>
        <taxon>Alphaproteobacteria</taxon>
        <taxon>environmental samples</taxon>
    </lineage>
</organism>
<feature type="domain" description="Radical SAM core" evidence="18">
    <location>
        <begin position="41"/>
        <end position="273"/>
    </location>
</feature>
<evidence type="ECO:0000256" key="15">
    <source>
        <dbReference type="PIRNR" id="PIRNR000167"/>
    </source>
</evidence>
<comment type="similarity">
    <text evidence="3 15">Belongs to the anaerobic coproporphyrinogen-III oxidase family.</text>
</comment>
<feature type="binding site" evidence="17">
    <location>
        <position position="60"/>
    </location>
    <ligand>
        <name>[4Fe-4S] cluster</name>
        <dbReference type="ChEBI" id="CHEBI:49883"/>
        <note>4Fe-4S-S-AdoMet</note>
    </ligand>
</feature>
<dbReference type="AlphaFoldDB" id="A0A212JIX6"/>
<feature type="binding site" evidence="17">
    <location>
        <position position="63"/>
    </location>
    <ligand>
        <name>[4Fe-4S] cluster</name>
        <dbReference type="ChEBI" id="CHEBI:49883"/>
        <note>4Fe-4S-S-AdoMet</note>
    </ligand>
</feature>
<reference evidence="19" key="1">
    <citation type="submission" date="2016-04" db="EMBL/GenBank/DDBJ databases">
        <authorList>
            <person name="Evans L.H."/>
            <person name="Alamgir A."/>
            <person name="Owens N."/>
            <person name="Weber N.D."/>
            <person name="Virtaneva K."/>
            <person name="Barbian K."/>
            <person name="Babar A."/>
            <person name="Rosenke K."/>
        </authorList>
    </citation>
    <scope>NUCLEOTIDE SEQUENCE</scope>
    <source>
        <strain evidence="19">86</strain>
    </source>
</reference>
<evidence type="ECO:0000256" key="16">
    <source>
        <dbReference type="PIRSR" id="PIRSR000167-1"/>
    </source>
</evidence>
<evidence type="ECO:0000256" key="4">
    <source>
        <dbReference type="ARBA" id="ARBA00011245"/>
    </source>
</evidence>
<dbReference type="CDD" id="cd01335">
    <property type="entry name" value="Radical_SAM"/>
    <property type="match status" value="1"/>
</dbReference>
<dbReference type="EMBL" id="FLUO01000001">
    <property type="protein sequence ID" value="SBV99347.1"/>
    <property type="molecule type" value="Genomic_DNA"/>
</dbReference>
<evidence type="ECO:0000256" key="3">
    <source>
        <dbReference type="ARBA" id="ARBA00005493"/>
    </source>
</evidence>
<dbReference type="PROSITE" id="PS51918">
    <property type="entry name" value="RADICAL_SAM"/>
    <property type="match status" value="1"/>
</dbReference>
<dbReference type="GO" id="GO:0006782">
    <property type="term" value="P:protoporphyrinogen IX biosynthetic process"/>
    <property type="evidence" value="ECO:0007669"/>
    <property type="project" value="UniProtKB-UniPathway"/>
</dbReference>
<keyword evidence="12 15" id="KW-0627">Porphyrin biosynthesis</keyword>
<dbReference type="SFLD" id="SFLDS00029">
    <property type="entry name" value="Radical_SAM"/>
    <property type="match status" value="1"/>
</dbReference>
<evidence type="ECO:0000256" key="14">
    <source>
        <dbReference type="ARBA" id="ARBA00048321"/>
    </source>
</evidence>
<keyword evidence="5 15" id="KW-0004">4Fe-4S</keyword>
<dbReference type="Gene3D" id="3.80.30.20">
    <property type="entry name" value="tm_1862 like domain"/>
    <property type="match status" value="1"/>
</dbReference>
<comment type="catalytic activity">
    <reaction evidence="14 15">
        <text>coproporphyrinogen III + 2 S-adenosyl-L-methionine = protoporphyrinogen IX + 2 5'-deoxyadenosine + 2 L-methionine + 2 CO2</text>
        <dbReference type="Rhea" id="RHEA:15425"/>
        <dbReference type="ChEBI" id="CHEBI:16526"/>
        <dbReference type="ChEBI" id="CHEBI:17319"/>
        <dbReference type="ChEBI" id="CHEBI:57307"/>
        <dbReference type="ChEBI" id="CHEBI:57309"/>
        <dbReference type="ChEBI" id="CHEBI:57844"/>
        <dbReference type="ChEBI" id="CHEBI:59789"/>
        <dbReference type="EC" id="1.3.98.3"/>
    </reaction>
</comment>
<dbReference type="SMART" id="SM00729">
    <property type="entry name" value="Elp3"/>
    <property type="match status" value="1"/>
</dbReference>
<feature type="binding site" evidence="16">
    <location>
        <position position="50"/>
    </location>
    <ligand>
        <name>S-adenosyl-L-methionine</name>
        <dbReference type="ChEBI" id="CHEBI:59789"/>
        <label>1</label>
    </ligand>
</feature>
<keyword evidence="10 15" id="KW-0408">Iron</keyword>
<feature type="binding site" evidence="16">
    <location>
        <position position="141"/>
    </location>
    <ligand>
        <name>S-adenosyl-L-methionine</name>
        <dbReference type="ChEBI" id="CHEBI:59789"/>
        <label>1</label>
    </ligand>
</feature>
<dbReference type="GO" id="GO:0046872">
    <property type="term" value="F:metal ion binding"/>
    <property type="evidence" value="ECO:0007669"/>
    <property type="project" value="UniProtKB-KW"/>
</dbReference>
<evidence type="ECO:0000256" key="10">
    <source>
        <dbReference type="ARBA" id="ARBA00023004"/>
    </source>
</evidence>
<dbReference type="InterPro" id="IPR058240">
    <property type="entry name" value="rSAM_sf"/>
</dbReference>
<dbReference type="EC" id="1.3.98.3" evidence="15"/>
<feature type="binding site" evidence="16">
    <location>
        <position position="180"/>
    </location>
    <ligand>
        <name>S-adenosyl-L-methionine</name>
        <dbReference type="ChEBI" id="CHEBI:59789"/>
        <label>2</label>
    </ligand>
</feature>
<evidence type="ECO:0000256" key="9">
    <source>
        <dbReference type="ARBA" id="ARBA00023002"/>
    </source>
</evidence>
<dbReference type="PANTHER" id="PTHR13932">
    <property type="entry name" value="COPROPORPHYRINIGEN III OXIDASE"/>
    <property type="match status" value="1"/>
</dbReference>
<feature type="binding site" evidence="16">
    <location>
        <begin position="62"/>
        <end position="64"/>
    </location>
    <ligand>
        <name>S-adenosyl-L-methionine</name>
        <dbReference type="ChEBI" id="CHEBI:59789"/>
        <label>2</label>
    </ligand>
</feature>
<feature type="binding site" evidence="17">
    <location>
        <position position="56"/>
    </location>
    <ligand>
        <name>[4Fe-4S] cluster</name>
        <dbReference type="ChEBI" id="CHEBI:49883"/>
        <note>4Fe-4S-S-AdoMet</note>
    </ligand>
</feature>
<evidence type="ECO:0000256" key="17">
    <source>
        <dbReference type="PIRSR" id="PIRSR000167-2"/>
    </source>
</evidence>
<comment type="subunit">
    <text evidence="4">Monomer.</text>
</comment>
<dbReference type="Pfam" id="PF06969">
    <property type="entry name" value="HemN_C"/>
    <property type="match status" value="1"/>
</dbReference>
<feature type="binding site" evidence="16">
    <location>
        <position position="205"/>
    </location>
    <ligand>
        <name>S-adenosyl-L-methionine</name>
        <dbReference type="ChEBI" id="CHEBI:59789"/>
        <label>2</label>
    </ligand>
</feature>
<name>A0A212JIX6_9PROT</name>
<dbReference type="InterPro" id="IPR006638">
    <property type="entry name" value="Elp3/MiaA/NifB-like_rSAM"/>
</dbReference>
<dbReference type="PANTHER" id="PTHR13932:SF6">
    <property type="entry name" value="OXYGEN-INDEPENDENT COPROPORPHYRINOGEN III OXIDASE"/>
    <property type="match status" value="1"/>
</dbReference>
<evidence type="ECO:0000256" key="1">
    <source>
        <dbReference type="ARBA" id="ARBA00004496"/>
    </source>
</evidence>
<dbReference type="InterPro" id="IPR023404">
    <property type="entry name" value="rSAM_horseshoe"/>
</dbReference>
<dbReference type="Gene3D" id="1.10.10.920">
    <property type="match status" value="1"/>
</dbReference>
<dbReference type="InterPro" id="IPR004558">
    <property type="entry name" value="Coprogen_oxidase_HemN"/>
</dbReference>
<dbReference type="InterPro" id="IPR007197">
    <property type="entry name" value="rSAM"/>
</dbReference>
<evidence type="ECO:0000256" key="13">
    <source>
        <dbReference type="ARBA" id="ARBA00024295"/>
    </source>
</evidence>
<keyword evidence="7 15" id="KW-0949">S-adenosyl-L-methionine</keyword>
<keyword evidence="9 15" id="KW-0560">Oxidoreductase</keyword>
<evidence type="ECO:0000259" key="18">
    <source>
        <dbReference type="PROSITE" id="PS51918"/>
    </source>
</evidence>
<evidence type="ECO:0000256" key="11">
    <source>
        <dbReference type="ARBA" id="ARBA00023014"/>
    </source>
</evidence>
<dbReference type="Pfam" id="PF04055">
    <property type="entry name" value="Radical_SAM"/>
    <property type="match status" value="1"/>
</dbReference>
<evidence type="ECO:0000256" key="2">
    <source>
        <dbReference type="ARBA" id="ARBA00004785"/>
    </source>
</evidence>
<evidence type="ECO:0000256" key="6">
    <source>
        <dbReference type="ARBA" id="ARBA00022490"/>
    </source>
</evidence>
<evidence type="ECO:0000256" key="7">
    <source>
        <dbReference type="ARBA" id="ARBA00022691"/>
    </source>
</evidence>
<sequence>MPAELIAKYDTRIPRYTSYPTAPHFHAGITPSSFRQWLAAMPLEQELSLYLHVPYCEVICWFCGCHTRGASSYAPVASYLETLRREIRLVAEALGETPRPVRHLHFGGGSPSILTGGDFAFLMDDLRSAFRFRDDAEIAIELDPRTTRPDLVAAMARAGVTRASFGVQDLTPAVQKAIHRIQPYGVVERAIASVREVGIDRINVDLMYGLPYQTVANVRDTVEKILALSPDRLAVFGYAHVPWMRKHQNLIPEAALPDASERWDQAQMARDMLTAGGYVEIGFDHYAHPDDDLAVALAKGTLNRNFQGYTADTATALIGMGASGISELPQGYAVNDGDIKGYADAIAAGEFATRRGIAVSVADKARRAIIERLMCDLCVDVAATAALHGVDISDLRADYPRLADMVEDGLLVLEGDIVAVTEAGRPFVRSACAAFDRYLVEGELRHSRAV</sequence>
<keyword evidence="6 15" id="KW-0963">Cytoplasm</keyword>
<feature type="binding site" evidence="16">
    <location>
        <position position="325"/>
    </location>
    <ligand>
        <name>S-adenosyl-L-methionine</name>
        <dbReference type="ChEBI" id="CHEBI:59789"/>
        <label>1</label>
    </ligand>
</feature>
<dbReference type="GO" id="GO:0005737">
    <property type="term" value="C:cytoplasm"/>
    <property type="evidence" value="ECO:0007669"/>
    <property type="project" value="UniProtKB-SubCell"/>
</dbReference>
<dbReference type="GO" id="GO:0051989">
    <property type="term" value="F:coproporphyrinogen dehydrogenase activity"/>
    <property type="evidence" value="ECO:0007669"/>
    <property type="project" value="UniProtKB-EC"/>
</dbReference>
<comment type="subcellular location">
    <subcellularLocation>
        <location evidence="1 15">Cytoplasm</location>
    </subcellularLocation>
</comment>
<gene>
    <name evidence="19" type="primary">hemN</name>
    <name evidence="19" type="ORF">KL86APRO_11147</name>
</gene>
<dbReference type="GO" id="GO:0004109">
    <property type="term" value="F:coproporphyrinogen oxidase activity"/>
    <property type="evidence" value="ECO:0007669"/>
    <property type="project" value="InterPro"/>
</dbReference>
<dbReference type="InterPro" id="IPR010723">
    <property type="entry name" value="HemN_C"/>
</dbReference>